<feature type="compositionally biased region" description="Polar residues" evidence="10">
    <location>
        <begin position="56"/>
        <end position="71"/>
    </location>
</feature>
<evidence type="ECO:0000256" key="3">
    <source>
        <dbReference type="ARBA" id="ARBA00022490"/>
    </source>
</evidence>
<evidence type="ECO:0000256" key="10">
    <source>
        <dbReference type="SAM" id="MobiDB-lite"/>
    </source>
</evidence>
<feature type="region of interest" description="Disordered" evidence="10">
    <location>
        <begin position="1"/>
        <end position="21"/>
    </location>
</feature>
<evidence type="ECO:0000259" key="11">
    <source>
        <dbReference type="Pfam" id="PF10497"/>
    </source>
</evidence>
<keyword evidence="8" id="KW-0804">Transcription</keyword>
<evidence type="ECO:0000256" key="9">
    <source>
        <dbReference type="ARBA" id="ARBA00023242"/>
    </source>
</evidence>
<feature type="region of interest" description="Disordered" evidence="10">
    <location>
        <begin position="549"/>
        <end position="579"/>
    </location>
</feature>
<keyword evidence="4" id="KW-1017">Isopeptide bond</keyword>
<keyword evidence="6" id="KW-0832">Ubl conjugation</keyword>
<dbReference type="GO" id="GO:0006355">
    <property type="term" value="P:regulation of DNA-templated transcription"/>
    <property type="evidence" value="ECO:0007669"/>
    <property type="project" value="InterPro"/>
</dbReference>
<dbReference type="PANTHER" id="PTHR31169">
    <property type="entry name" value="OS05G0300700 PROTEIN"/>
    <property type="match status" value="1"/>
</dbReference>
<keyword evidence="3" id="KW-0963">Cytoplasm</keyword>
<feature type="compositionally biased region" description="Polar residues" evidence="10">
    <location>
        <begin position="1"/>
        <end position="10"/>
    </location>
</feature>
<comment type="caution">
    <text evidence="12">The sequence shown here is derived from an EMBL/GenBank/DDBJ whole genome shotgun (WGS) entry which is preliminary data.</text>
</comment>
<evidence type="ECO:0000256" key="7">
    <source>
        <dbReference type="ARBA" id="ARBA00023015"/>
    </source>
</evidence>
<evidence type="ECO:0000313" key="12">
    <source>
        <dbReference type="EMBL" id="THH07984.1"/>
    </source>
</evidence>
<evidence type="ECO:0000256" key="4">
    <source>
        <dbReference type="ARBA" id="ARBA00022499"/>
    </source>
</evidence>
<dbReference type="GO" id="GO:0005634">
    <property type="term" value="C:nucleus"/>
    <property type="evidence" value="ECO:0007669"/>
    <property type="project" value="UniProtKB-SubCell"/>
</dbReference>
<dbReference type="Pfam" id="PF10497">
    <property type="entry name" value="zf-4CXXC_R1"/>
    <property type="match status" value="1"/>
</dbReference>
<dbReference type="InterPro" id="IPR040221">
    <property type="entry name" value="CDCA7/CDA7L"/>
</dbReference>
<sequence>MSKASASMQATRPRLSDTHKRRLQMVVEIPPSPFHRTAALRPTPITIPISKPEYPPSTSTSSQSKLNDALSSTSNSLKRKLGVFVEIPSFPLHRTASTSSLHSADTGIITNSARRRLEVFVEIPPSPLHSKGGRARLKGSPLSSKAFNSNTSAIPEPPEKKRKLINASEKAGDSEMNTAEKFPNGSFFCHQCHGKRDNRKGLRCTTTAVKRCSTKYCNRCIKSRYGEDLEVLRRRAAPEHGKQHVTNEGYFWTCFKCAGKCNCYKCRKAQGLEPTGKLPNMFQSGTETDIAWKVPANGDSGAATVAAAIARSANEVMRIDPKPRMGRPKKVVREPKWTPVPTTLDLAQAEDRFLLREFVLRFAPLMKIGTTYLEDLDVFDSLSDACAKTIIINLLDFIAADAEPKEQKSIKGALNRISRPGTSSRALWANIASLRSALPGSVPIPEPAPAPAHAFPDSESEPQPHRTSSRIKSREPTPSSNLDTDVVVDPSVRKAVQLIPPILALYECALQGASAREEIENGVADGKEANRMYYAKTREENERWAAEKANLGHEEDKENKSGKKNTDAKGSGKEKDAHKDEAYRAAYKAHKDKLDALDHTNTLALQRAASRFASLGKDAQGRIYYAASVHRRAGKRSKIPSPEERAELSKWGWFLAVWGRGSVTAETSNKHEENREERWWGFADPAEIKQLVKWITATEGLDLKDADVAGTSAGTASASSSDDIGPAAGNIREPDLLGLGRRPSRGELKALIKSLGEYADLLAWRIAGGVEP</sequence>
<dbReference type="EMBL" id="SGPK01000118">
    <property type="protein sequence ID" value="THH07984.1"/>
    <property type="molecule type" value="Genomic_DNA"/>
</dbReference>
<comment type="subcellular location">
    <subcellularLocation>
        <location evidence="2">Cytoplasm</location>
    </subcellularLocation>
    <subcellularLocation>
        <location evidence="1">Nucleus</location>
    </subcellularLocation>
</comment>
<evidence type="ECO:0000256" key="2">
    <source>
        <dbReference type="ARBA" id="ARBA00004496"/>
    </source>
</evidence>
<evidence type="ECO:0000256" key="8">
    <source>
        <dbReference type="ARBA" id="ARBA00023163"/>
    </source>
</evidence>
<keyword evidence="7" id="KW-0805">Transcription regulation</keyword>
<dbReference type="OrthoDB" id="298344at2759"/>
<evidence type="ECO:0000313" key="13">
    <source>
        <dbReference type="Proteomes" id="UP000308199"/>
    </source>
</evidence>
<evidence type="ECO:0000256" key="6">
    <source>
        <dbReference type="ARBA" id="ARBA00022843"/>
    </source>
</evidence>
<keyword evidence="5" id="KW-0597">Phosphoprotein</keyword>
<reference evidence="12 13" key="1">
    <citation type="submission" date="2019-02" db="EMBL/GenBank/DDBJ databases">
        <title>Genome sequencing of the rare red list fungi Phellinidium pouzarii.</title>
        <authorList>
            <person name="Buettner E."/>
            <person name="Kellner H."/>
        </authorList>
    </citation>
    <scope>NUCLEOTIDE SEQUENCE [LARGE SCALE GENOMIC DNA]</scope>
    <source>
        <strain evidence="12 13">DSM 108285</strain>
    </source>
</reference>
<keyword evidence="13" id="KW-1185">Reference proteome</keyword>
<evidence type="ECO:0000256" key="5">
    <source>
        <dbReference type="ARBA" id="ARBA00022553"/>
    </source>
</evidence>
<dbReference type="PANTHER" id="PTHR31169:SF8">
    <property type="entry name" value="ZINC-FINGER DOMAIN OF MONOAMINE-OXIDASE A REPRESSOR R1 PROTEIN"/>
    <property type="match status" value="1"/>
</dbReference>
<accession>A0A4S4L8X2</accession>
<feature type="compositionally biased region" description="Polar residues" evidence="10">
    <location>
        <begin position="141"/>
        <end position="153"/>
    </location>
</feature>
<evidence type="ECO:0000256" key="1">
    <source>
        <dbReference type="ARBA" id="ARBA00004123"/>
    </source>
</evidence>
<name>A0A4S4L8X2_9AGAM</name>
<dbReference type="GO" id="GO:0005737">
    <property type="term" value="C:cytoplasm"/>
    <property type="evidence" value="ECO:0007669"/>
    <property type="project" value="UniProtKB-SubCell"/>
</dbReference>
<feature type="domain" description="Zinc-finger" evidence="11">
    <location>
        <begin position="188"/>
        <end position="281"/>
    </location>
</feature>
<proteinExistence type="predicted"/>
<protein>
    <recommendedName>
        <fullName evidence="11">Zinc-finger domain-containing protein</fullName>
    </recommendedName>
</protein>
<dbReference type="AlphaFoldDB" id="A0A4S4L8X2"/>
<keyword evidence="9" id="KW-0539">Nucleus</keyword>
<dbReference type="Proteomes" id="UP000308199">
    <property type="component" value="Unassembled WGS sequence"/>
</dbReference>
<feature type="region of interest" description="Disordered" evidence="10">
    <location>
        <begin position="34"/>
        <end position="71"/>
    </location>
</feature>
<organism evidence="12 13">
    <name type="scientific">Phellinidium pouzarii</name>
    <dbReference type="NCBI Taxonomy" id="167371"/>
    <lineage>
        <taxon>Eukaryota</taxon>
        <taxon>Fungi</taxon>
        <taxon>Dikarya</taxon>
        <taxon>Basidiomycota</taxon>
        <taxon>Agaricomycotina</taxon>
        <taxon>Agaricomycetes</taxon>
        <taxon>Hymenochaetales</taxon>
        <taxon>Hymenochaetaceae</taxon>
        <taxon>Phellinidium</taxon>
    </lineage>
</organism>
<dbReference type="InterPro" id="IPR018866">
    <property type="entry name" value="Znf-4CXXC_R1"/>
</dbReference>
<gene>
    <name evidence="12" type="ORF">EW145_g3012</name>
</gene>
<feature type="region of interest" description="Disordered" evidence="10">
    <location>
        <begin position="442"/>
        <end position="486"/>
    </location>
</feature>
<feature type="region of interest" description="Disordered" evidence="10">
    <location>
        <begin position="129"/>
        <end position="162"/>
    </location>
</feature>